<protein>
    <submittedName>
        <fullName evidence="3">Autotransporter domain-containing protein</fullName>
    </submittedName>
</protein>
<dbReference type="Proteomes" id="UP000823631">
    <property type="component" value="Unassembled WGS sequence"/>
</dbReference>
<feature type="signal peptide" evidence="1">
    <location>
        <begin position="1"/>
        <end position="44"/>
    </location>
</feature>
<dbReference type="Gene3D" id="2.40.128.130">
    <property type="entry name" value="Autotransporter beta-domain"/>
    <property type="match status" value="1"/>
</dbReference>
<name>A0A9D9DB66_9GAMM</name>
<accession>A0A9D9DB66</accession>
<evidence type="ECO:0000259" key="2">
    <source>
        <dbReference type="PROSITE" id="PS51208"/>
    </source>
</evidence>
<organism evidence="3 4">
    <name type="scientific">Candidatus Avisuccinivibrio stercorigallinarum</name>
    <dbReference type="NCBI Taxonomy" id="2840704"/>
    <lineage>
        <taxon>Bacteria</taxon>
        <taxon>Pseudomonadati</taxon>
        <taxon>Pseudomonadota</taxon>
        <taxon>Gammaproteobacteria</taxon>
        <taxon>Aeromonadales</taxon>
        <taxon>Succinivibrionaceae</taxon>
        <taxon>Succinivibrionaceae incertae sedis</taxon>
        <taxon>Candidatus Avisuccinivibrio</taxon>
    </lineage>
</organism>
<dbReference type="SMART" id="SM00869">
    <property type="entry name" value="Autotransporter"/>
    <property type="match status" value="1"/>
</dbReference>
<evidence type="ECO:0000313" key="4">
    <source>
        <dbReference type="Proteomes" id="UP000823631"/>
    </source>
</evidence>
<evidence type="ECO:0000256" key="1">
    <source>
        <dbReference type="SAM" id="SignalP"/>
    </source>
</evidence>
<dbReference type="InterPro" id="IPR005546">
    <property type="entry name" value="Autotransporte_beta"/>
</dbReference>
<evidence type="ECO:0000313" key="3">
    <source>
        <dbReference type="EMBL" id="MBO8415858.1"/>
    </source>
</evidence>
<dbReference type="PROSITE" id="PS51208">
    <property type="entry name" value="AUTOTRANSPORTER"/>
    <property type="match status" value="1"/>
</dbReference>
<dbReference type="SUPFAM" id="SSF103515">
    <property type="entry name" value="Autotransporter"/>
    <property type="match status" value="1"/>
</dbReference>
<feature type="domain" description="Autotransporter" evidence="2">
    <location>
        <begin position="1253"/>
        <end position="1531"/>
    </location>
</feature>
<proteinExistence type="predicted"/>
<sequence length="1531" mass="155398">MKQTKNALTMLLKAYKAVFTAAFTKGLASAVVLTAGLAVGAAQAANIGTDADLSYATEADDLTLVVTGDSSAPSLAEAITVGQSGSLSAADGKVLKVTDSVTVNNGSVTVSGTGIIYGAAADVDLSDTSKFTADLTVNGADSVVNLTNGGALQMDQIDINGGKVTIGGTAKSVGNAWNTAYSQLDGNDIAFADTTVAMNANSLITVKAGEFTLESGKISMAGTAFETHGVNTSKSGSAIINGTAGSELNFIGGTVEVTAGKVGEIHAPTVNLNGTTFTVNGDLKISSQLRMTSGAAVAVSDINMTAGALNVASGGELTLGDKASVISLTGGSLSNAGTVNLSGDSNIDLRGLTVQNSGTINISATADNESHVYVDSLNALVSSDGAKLSLASGDSDHFYLTVEDAENIDLEALGSGGKVAGNNNFLEADESTVTVSEAASGDAGFSVISAADLIFKGSSASGTSFTIDAGHHYEAYNSIKGFNEAFTMVNVSGALVLGDDEDPNYNASANGLNLVINSTSQDNKSFNGVQVQGGNWTGIGNVTVTSGSFAVEQNASASIAKLTTTSGAKSVVVNGTLVVNGDTSGANSVSANTVTLNAGGTMELGSTAAALVKLNASGDAVESSGGIVKGAVVFNGGTLKLDFNSDTTFDAAGLNALKDHYASGGSGSLNGFINVGEANIGLEVSGNEIAYSELKNYEGITTDAAASATATGISGNETVSNVQVGALEAVAGVTEVQIANTVQLNGVNGTYVSDANDKVIGVTSSGANTILTLAENGGQVGAITLTGDNSSLTVNAANEVSIQGSVSITSGSATVQSKTTVDGNVSVGGELVLTDELALTGDDRTVTADKLTAEGATLNKEDAVLTFGNTTNKQDNTINSSLINVDTITINSAAGQVNTLTVDGNSVVTANELNASGATIAVGSSDSSAVIEVDKLNLAGGILTIDPPYGERAAYVTVTTQTAPEDTYVGVNGSIGVGQNSVFVYGMETAEAQTLLSRLNLLDGQSLRTSLGAVAVVDKTFNIASGAALYLDSTMDHDKLVSAIGDAQSAIGTSGGAFTLGENAAIVVTEDLSEAVKGTGYVINFADADDADVDFGAGSKIIFDSGNILGGQSVNFTNAEFSTITNPTNVEITAAGGLLEGSLVSDTTDSDTNIDFKVVDGAEAILYNQSNPVKAMTLDVFGNADKYELTDNGVKYISYIGGKNGGKDIEATARMAVYAGAVQATYMAQQASTDAVADRLGIANPNSNLVYADNLQGGGIWLAPIYKNHDSDEFDAQGVDYGADIDLYGVALGADFTTDSGVRVGAYFNVGSGDADGQGVGDDVSNDFDYFGLGIYAGKTFGNFNFIADAGFTQVSNDIDQNSLAGKLTADTDTTAVTVGLRGEYKFETQFVDITPHLGVRYTNLDMDSYDAKLDGQVVATTDADNMQIFSIPFGVSFAKEFSAGEWSVKPVLDITLTANAGDTDFDQDTTFIGVDTLNLSTEVFDDFTYGGTLGVSAEYGDSLGFGINVHYVGSDAADEFGVTGNIRYMF</sequence>
<dbReference type="Pfam" id="PF03797">
    <property type="entry name" value="Autotransporter"/>
    <property type="match status" value="1"/>
</dbReference>
<gene>
    <name evidence="3" type="ORF">IAB19_05720</name>
</gene>
<feature type="chain" id="PRO_5038651801" evidence="1">
    <location>
        <begin position="45"/>
        <end position="1531"/>
    </location>
</feature>
<keyword evidence="1" id="KW-0732">Signal</keyword>
<reference evidence="3" key="1">
    <citation type="submission" date="2020-10" db="EMBL/GenBank/DDBJ databases">
        <authorList>
            <person name="Gilroy R."/>
        </authorList>
    </citation>
    <scope>NUCLEOTIDE SEQUENCE</scope>
    <source>
        <strain evidence="3">17213</strain>
    </source>
</reference>
<dbReference type="EMBL" id="JADINH010000123">
    <property type="protein sequence ID" value="MBO8415858.1"/>
    <property type="molecule type" value="Genomic_DNA"/>
</dbReference>
<reference evidence="3" key="2">
    <citation type="journal article" date="2021" name="PeerJ">
        <title>Extensive microbial diversity within the chicken gut microbiome revealed by metagenomics and culture.</title>
        <authorList>
            <person name="Gilroy R."/>
            <person name="Ravi A."/>
            <person name="Getino M."/>
            <person name="Pursley I."/>
            <person name="Horton D.L."/>
            <person name="Alikhan N.F."/>
            <person name="Baker D."/>
            <person name="Gharbi K."/>
            <person name="Hall N."/>
            <person name="Watson M."/>
            <person name="Adriaenssens E.M."/>
            <person name="Foster-Nyarko E."/>
            <person name="Jarju S."/>
            <person name="Secka A."/>
            <person name="Antonio M."/>
            <person name="Oren A."/>
            <person name="Chaudhuri R.R."/>
            <person name="La Ragione R."/>
            <person name="Hildebrand F."/>
            <person name="Pallen M.J."/>
        </authorList>
    </citation>
    <scope>NUCLEOTIDE SEQUENCE</scope>
    <source>
        <strain evidence="3">17213</strain>
    </source>
</reference>
<dbReference type="InterPro" id="IPR036709">
    <property type="entry name" value="Autotransporte_beta_dom_sf"/>
</dbReference>
<comment type="caution">
    <text evidence="3">The sequence shown here is derived from an EMBL/GenBank/DDBJ whole genome shotgun (WGS) entry which is preliminary data.</text>
</comment>